<dbReference type="Pfam" id="PF01833">
    <property type="entry name" value="TIG"/>
    <property type="match status" value="1"/>
</dbReference>
<dbReference type="CDD" id="cd02619">
    <property type="entry name" value="Peptidase_C1"/>
    <property type="match status" value="1"/>
</dbReference>
<keyword evidence="6" id="KW-1185">Reference proteome</keyword>
<dbReference type="CDD" id="cd00102">
    <property type="entry name" value="IPT"/>
    <property type="match status" value="1"/>
</dbReference>
<protein>
    <recommendedName>
        <fullName evidence="4">Peptidase C1A papain C-terminal domain-containing protein</fullName>
    </recommendedName>
</protein>
<dbReference type="Gene3D" id="2.60.40.10">
    <property type="entry name" value="Immunoglobulins"/>
    <property type="match status" value="1"/>
</dbReference>
<feature type="chain" id="PRO_5046156414" description="Peptidase C1A papain C-terminal domain-containing protein" evidence="3">
    <location>
        <begin position="18"/>
        <end position="794"/>
    </location>
</feature>
<reference evidence="5 6" key="1">
    <citation type="submission" date="2023-07" db="EMBL/GenBank/DDBJ databases">
        <title>Sequencing the genomes of 1000 actinobacteria strains.</title>
        <authorList>
            <person name="Klenk H.-P."/>
        </authorList>
    </citation>
    <scope>NUCLEOTIDE SEQUENCE [LARGE SCALE GENOMIC DNA]</scope>
    <source>
        <strain evidence="5 6">DSM 44388</strain>
    </source>
</reference>
<sequence length="794" mass="81117">MSLGAAMLAPAASAAGAAFQPAATTTGTRPDFRDKGTGLKTPLELTVPNRASIPLRSASSYPASVDLKQWAVPVGDQGSVDSCVAWTIGYAMAGWYANRTAKGGQPFAPMYMYSQIYVDGSKSGGGGAYFSDGYNKLVSQGIAPKSRYSGDDTTFRITPSTADRAAAAPYAANSYQTLFQSTNALGKTNAIKAALSSEKPVALGIPVFNEFYYLGYGGHDAVMTAAEATGADLGGHAIMAVGYNATGVQIQNSWGTWWGSDGYATLSWDFIEAKAREAYTLDAFADNTPVPGDDSDDPVAPSTFSVVGSTQQPATGNAKLELSTTGNLGANATEFRGAKYTALITSTGTTGVSTTRKVSPTYVSSTRLRLALPAGTGGTDATIQIVKNGVPAGSVTTSYLGKVTSVAWKPDPRNGTRTGTVSGTGLSRTQAWKLSSVGGNGQINLPTVMSQDALASAAGGGVFLEKDSRAFVKLPADVPGNPGSWRVSFAASSGAAFSPVSPATKLDVTYVAPKITRLSVSGASTAGGTSVTLTGTNLAAVDPDEAGSVLLRPTDSSTNGGQDVNVTTTSVKPLLIEFTVPALPAGQYRVVLRTGMGETGDSGRATDKIEAVTPAPSTSDTAAVVASGGKVVLTGTGFGSSAKEFSARRITAKAGKKSVTLKWFSDTTVQAAIPSGTPGQQADVILYRQGVPAPAVSITYGAAITGISKAVLPTSGGAVRLTGVGLSGTWTLHPVAEGAGTSRDVSLTPLQIDPQGTWATFAMPAATEGIYEVRFTGASRVFTSKSVISYSDVA</sequence>
<dbReference type="InterPro" id="IPR002909">
    <property type="entry name" value="IPT_dom"/>
</dbReference>
<dbReference type="EMBL" id="JAUSQZ010000001">
    <property type="protein sequence ID" value="MDP9826575.1"/>
    <property type="molecule type" value="Genomic_DNA"/>
</dbReference>
<organism evidence="5 6">
    <name type="scientific">Kineosporia succinea</name>
    <dbReference type="NCBI Taxonomy" id="84632"/>
    <lineage>
        <taxon>Bacteria</taxon>
        <taxon>Bacillati</taxon>
        <taxon>Actinomycetota</taxon>
        <taxon>Actinomycetes</taxon>
        <taxon>Kineosporiales</taxon>
        <taxon>Kineosporiaceae</taxon>
        <taxon>Kineosporia</taxon>
    </lineage>
</organism>
<evidence type="ECO:0000313" key="6">
    <source>
        <dbReference type="Proteomes" id="UP001235712"/>
    </source>
</evidence>
<comment type="similarity">
    <text evidence="1">Belongs to the peptidase C1 family.</text>
</comment>
<dbReference type="InterPro" id="IPR038765">
    <property type="entry name" value="Papain-like_cys_pep_sf"/>
</dbReference>
<feature type="signal peptide" evidence="3">
    <location>
        <begin position="1"/>
        <end position="17"/>
    </location>
</feature>
<dbReference type="Pfam" id="PF00112">
    <property type="entry name" value="Peptidase_C1"/>
    <property type="match status" value="1"/>
</dbReference>
<dbReference type="Gene3D" id="3.90.70.10">
    <property type="entry name" value="Cysteine proteinases"/>
    <property type="match status" value="1"/>
</dbReference>
<gene>
    <name evidence="5" type="ORF">J2S57_002324</name>
</gene>
<dbReference type="InterPro" id="IPR000668">
    <property type="entry name" value="Peptidase_C1A_C"/>
</dbReference>
<dbReference type="SUPFAM" id="SSF81296">
    <property type="entry name" value="E set domains"/>
    <property type="match status" value="1"/>
</dbReference>
<evidence type="ECO:0000259" key="4">
    <source>
        <dbReference type="SMART" id="SM00645"/>
    </source>
</evidence>
<dbReference type="Proteomes" id="UP001235712">
    <property type="component" value="Unassembled WGS sequence"/>
</dbReference>
<dbReference type="PROSITE" id="PS00639">
    <property type="entry name" value="THIOL_PROTEASE_HIS"/>
    <property type="match status" value="1"/>
</dbReference>
<name>A0ABT9P2Y1_9ACTN</name>
<proteinExistence type="inferred from homology"/>
<dbReference type="PANTHER" id="PTHR12411">
    <property type="entry name" value="CYSTEINE PROTEASE FAMILY C1-RELATED"/>
    <property type="match status" value="1"/>
</dbReference>
<evidence type="ECO:0000256" key="3">
    <source>
        <dbReference type="SAM" id="SignalP"/>
    </source>
</evidence>
<dbReference type="RefSeq" id="WP_307241510.1">
    <property type="nucleotide sequence ID" value="NZ_JAUSQZ010000001.1"/>
</dbReference>
<evidence type="ECO:0000313" key="5">
    <source>
        <dbReference type="EMBL" id="MDP9826575.1"/>
    </source>
</evidence>
<evidence type="ECO:0000256" key="2">
    <source>
        <dbReference type="SAM" id="MobiDB-lite"/>
    </source>
</evidence>
<dbReference type="InterPro" id="IPR013128">
    <property type="entry name" value="Peptidase_C1A"/>
</dbReference>
<dbReference type="InterPro" id="IPR025660">
    <property type="entry name" value="Pept_his_AS"/>
</dbReference>
<dbReference type="InterPro" id="IPR014756">
    <property type="entry name" value="Ig_E-set"/>
</dbReference>
<feature type="domain" description="Peptidase C1A papain C-terminal" evidence="4">
    <location>
        <begin position="61"/>
        <end position="279"/>
    </location>
</feature>
<feature type="region of interest" description="Disordered" evidence="2">
    <location>
        <begin position="19"/>
        <end position="42"/>
    </location>
</feature>
<dbReference type="InterPro" id="IPR013783">
    <property type="entry name" value="Ig-like_fold"/>
</dbReference>
<evidence type="ECO:0000256" key="1">
    <source>
        <dbReference type="ARBA" id="ARBA00008455"/>
    </source>
</evidence>
<comment type="caution">
    <text evidence="5">The sequence shown here is derived from an EMBL/GenBank/DDBJ whole genome shotgun (WGS) entry which is preliminary data.</text>
</comment>
<dbReference type="SUPFAM" id="SSF54001">
    <property type="entry name" value="Cysteine proteinases"/>
    <property type="match status" value="1"/>
</dbReference>
<keyword evidence="3" id="KW-0732">Signal</keyword>
<dbReference type="SMART" id="SM00645">
    <property type="entry name" value="Pept_C1"/>
    <property type="match status" value="1"/>
</dbReference>
<accession>A0ABT9P2Y1</accession>